<dbReference type="Pfam" id="PF03358">
    <property type="entry name" value="FMN_red"/>
    <property type="match status" value="1"/>
</dbReference>
<dbReference type="Proteomes" id="UP000012040">
    <property type="component" value="Chromosome"/>
</dbReference>
<protein>
    <recommendedName>
        <fullName evidence="1">NADPH-dependent FMN reductase-like domain-containing protein</fullName>
    </recommendedName>
</protein>
<dbReference type="GO" id="GO:0005829">
    <property type="term" value="C:cytosol"/>
    <property type="evidence" value="ECO:0007669"/>
    <property type="project" value="TreeGrafter"/>
</dbReference>
<dbReference type="EMBL" id="CP003537">
    <property type="protein sequence ID" value="AGH96090.1"/>
    <property type="molecule type" value="Genomic_DNA"/>
</dbReference>
<gene>
    <name evidence="2" type="ORF">A11Q_1874</name>
</gene>
<dbReference type="SUPFAM" id="SSF52218">
    <property type="entry name" value="Flavoproteins"/>
    <property type="match status" value="1"/>
</dbReference>
<name>M4VC86_9BACT</name>
<dbReference type="GO" id="GO:0010181">
    <property type="term" value="F:FMN binding"/>
    <property type="evidence" value="ECO:0007669"/>
    <property type="project" value="TreeGrafter"/>
</dbReference>
<dbReference type="RefSeq" id="WP_015470580.1">
    <property type="nucleotide sequence ID" value="NC_020813.1"/>
</dbReference>
<dbReference type="AlphaFoldDB" id="M4VC86"/>
<dbReference type="PATRIC" id="fig|1184267.3.peg.1897"/>
<dbReference type="GO" id="GO:0016491">
    <property type="term" value="F:oxidoreductase activity"/>
    <property type="evidence" value="ECO:0007669"/>
    <property type="project" value="InterPro"/>
</dbReference>
<dbReference type="OrthoDB" id="5292146at2"/>
<proteinExistence type="predicted"/>
<accession>M4VC86</accession>
<evidence type="ECO:0000259" key="1">
    <source>
        <dbReference type="Pfam" id="PF03358"/>
    </source>
</evidence>
<evidence type="ECO:0000313" key="3">
    <source>
        <dbReference type="Proteomes" id="UP000012040"/>
    </source>
</evidence>
<dbReference type="PANTHER" id="PTHR30543:SF21">
    <property type="entry name" value="NAD(P)H-DEPENDENT FMN REDUCTASE LOT6"/>
    <property type="match status" value="1"/>
</dbReference>
<dbReference type="STRING" id="1184267.A11Q_1874"/>
<feature type="domain" description="NADPH-dependent FMN reductase-like" evidence="1">
    <location>
        <begin position="1"/>
        <end position="151"/>
    </location>
</feature>
<dbReference type="Gene3D" id="3.40.50.360">
    <property type="match status" value="1"/>
</dbReference>
<dbReference type="InterPro" id="IPR050712">
    <property type="entry name" value="NAD(P)H-dep_reductase"/>
</dbReference>
<dbReference type="InterPro" id="IPR029039">
    <property type="entry name" value="Flavoprotein-like_sf"/>
</dbReference>
<evidence type="ECO:0000313" key="2">
    <source>
        <dbReference type="EMBL" id="AGH96090.1"/>
    </source>
</evidence>
<sequence>MKVLTFAGSLRQKSLNKKLCHFVENFVGTEKLAEVEFVDLQSLSIPIYDGDVEASSGIPQGILSLIEKIQGCDALIISSPEYNGSISSALKTTLDWVSRHPSNALSGKHVLLLAASPGALGGVRGLWHGRVPLEVLGCHVYPEMFGLSKAHENLTDTNDIQDAKMKERLQSLVKKYLEFCKKS</sequence>
<dbReference type="PANTHER" id="PTHR30543">
    <property type="entry name" value="CHROMATE REDUCTASE"/>
    <property type="match status" value="1"/>
</dbReference>
<keyword evidence="3" id="KW-1185">Reference proteome</keyword>
<dbReference type="HOGENOM" id="CLU_055322_4_1_7"/>
<organism evidence="2 3">
    <name type="scientific">Pseudobdellovibrio exovorus JSS</name>
    <dbReference type="NCBI Taxonomy" id="1184267"/>
    <lineage>
        <taxon>Bacteria</taxon>
        <taxon>Pseudomonadati</taxon>
        <taxon>Bdellovibrionota</taxon>
        <taxon>Bdellovibrionia</taxon>
        <taxon>Bdellovibrionales</taxon>
        <taxon>Pseudobdellovibrionaceae</taxon>
        <taxon>Pseudobdellovibrio</taxon>
    </lineage>
</organism>
<reference evidence="2 3" key="1">
    <citation type="journal article" date="2013" name="ISME J.">
        <title>By their genes ye shall know them: genomic signatures of predatory bacteria.</title>
        <authorList>
            <person name="Pasternak Z."/>
            <person name="Pietrokovski S."/>
            <person name="Rotem O."/>
            <person name="Gophna U."/>
            <person name="Lurie-Weinberger M.N."/>
            <person name="Jurkevitch E."/>
        </authorList>
    </citation>
    <scope>NUCLEOTIDE SEQUENCE [LARGE SCALE GENOMIC DNA]</scope>
    <source>
        <strain evidence="2 3">JSS</strain>
    </source>
</reference>
<dbReference type="InterPro" id="IPR005025">
    <property type="entry name" value="FMN_Rdtase-like_dom"/>
</dbReference>
<dbReference type="eggNOG" id="COG0431">
    <property type="taxonomic scope" value="Bacteria"/>
</dbReference>
<dbReference type="KEGG" id="bex:A11Q_1874"/>